<dbReference type="CDD" id="cd00077">
    <property type="entry name" value="HDc"/>
    <property type="match status" value="1"/>
</dbReference>
<dbReference type="InterPro" id="IPR036971">
    <property type="entry name" value="PDEase_catalytic_dom_sf"/>
</dbReference>
<keyword evidence="2 6" id="KW-0378">Hydrolase</keyword>
<evidence type="ECO:0000256" key="1">
    <source>
        <dbReference type="ARBA" id="ARBA00022723"/>
    </source>
</evidence>
<dbReference type="InterPro" id="IPR003607">
    <property type="entry name" value="HD/PDEase_dom"/>
</dbReference>
<feature type="binding site" evidence="4">
    <location>
        <position position="791"/>
    </location>
    <ligand>
        <name>AMP</name>
        <dbReference type="ChEBI" id="CHEBI:456215"/>
    </ligand>
</feature>
<dbReference type="SUPFAM" id="SSF109604">
    <property type="entry name" value="HD-domain/PDEase-like"/>
    <property type="match status" value="1"/>
</dbReference>
<evidence type="ECO:0000256" key="6">
    <source>
        <dbReference type="RuleBase" id="RU363067"/>
    </source>
</evidence>
<dbReference type="Proteomes" id="UP001465755">
    <property type="component" value="Unassembled WGS sequence"/>
</dbReference>
<dbReference type="GO" id="GO:0007165">
    <property type="term" value="P:signal transduction"/>
    <property type="evidence" value="ECO:0007669"/>
    <property type="project" value="InterPro"/>
</dbReference>
<evidence type="ECO:0000256" key="5">
    <source>
        <dbReference type="PIRSR" id="PIRSR623088-3"/>
    </source>
</evidence>
<dbReference type="Gene3D" id="1.10.1300.10">
    <property type="entry name" value="3'5'-cyclic nucleotide phosphodiesterase, catalytic domain"/>
    <property type="match status" value="1"/>
</dbReference>
<dbReference type="InterPro" id="IPR023174">
    <property type="entry name" value="PDEase_CS"/>
</dbReference>
<dbReference type="PANTHER" id="PTHR11347">
    <property type="entry name" value="CYCLIC NUCLEOTIDE PHOSPHODIESTERASE"/>
    <property type="match status" value="1"/>
</dbReference>
<dbReference type="EC" id="3.1.4.-" evidence="6"/>
<evidence type="ECO:0000313" key="10">
    <source>
        <dbReference type="Proteomes" id="UP001465755"/>
    </source>
</evidence>
<gene>
    <name evidence="9" type="ORF">WJX73_004602</name>
</gene>
<proteinExistence type="inferred from homology"/>
<feature type="domain" description="PDEase" evidence="8">
    <location>
        <begin position="543"/>
        <end position="887"/>
    </location>
</feature>
<evidence type="ECO:0000256" key="7">
    <source>
        <dbReference type="SAM" id="Coils"/>
    </source>
</evidence>
<dbReference type="AlphaFoldDB" id="A0AAW1PJM2"/>
<dbReference type="Pfam" id="PF00233">
    <property type="entry name" value="PDEase_I"/>
    <property type="match status" value="1"/>
</dbReference>
<feature type="active site" description="Proton donor" evidence="3">
    <location>
        <position position="620"/>
    </location>
</feature>
<comment type="similarity">
    <text evidence="6">Belongs to the cyclic nucleotide phosphodiesterase family.</text>
</comment>
<keyword evidence="1 5" id="KW-0479">Metal-binding</keyword>
<feature type="binding site" evidence="4">
    <location>
        <position position="844"/>
    </location>
    <ligand>
        <name>AMP</name>
        <dbReference type="ChEBI" id="CHEBI:456215"/>
    </ligand>
</feature>
<keyword evidence="10" id="KW-1185">Reference proteome</keyword>
<evidence type="ECO:0000256" key="2">
    <source>
        <dbReference type="ARBA" id="ARBA00022801"/>
    </source>
</evidence>
<reference evidence="9 10" key="1">
    <citation type="journal article" date="2024" name="Nat. Commun.">
        <title>Phylogenomics reveals the evolutionary origins of lichenization in chlorophyte algae.</title>
        <authorList>
            <person name="Puginier C."/>
            <person name="Libourel C."/>
            <person name="Otte J."/>
            <person name="Skaloud P."/>
            <person name="Haon M."/>
            <person name="Grisel S."/>
            <person name="Petersen M."/>
            <person name="Berrin J.G."/>
            <person name="Delaux P.M."/>
            <person name="Dal Grande F."/>
            <person name="Keller J."/>
        </authorList>
    </citation>
    <scope>NUCLEOTIDE SEQUENCE [LARGE SCALE GENOMIC DNA]</scope>
    <source>
        <strain evidence="9 10">SAG 2036</strain>
    </source>
</reference>
<evidence type="ECO:0000259" key="8">
    <source>
        <dbReference type="PROSITE" id="PS51845"/>
    </source>
</evidence>
<feature type="coiled-coil region" evidence="7">
    <location>
        <begin position="301"/>
        <end position="353"/>
    </location>
</feature>
<feature type="binding site" evidence="5">
    <location>
        <position position="791"/>
    </location>
    <ligand>
        <name>Zn(2+)</name>
        <dbReference type="ChEBI" id="CHEBI:29105"/>
        <label>1</label>
    </ligand>
</feature>
<dbReference type="PROSITE" id="PS51845">
    <property type="entry name" value="PDEASE_I_2"/>
    <property type="match status" value="1"/>
</dbReference>
<evidence type="ECO:0000313" key="9">
    <source>
        <dbReference type="EMBL" id="KAK9808264.1"/>
    </source>
</evidence>
<feature type="binding site" evidence="4">
    <location>
        <begin position="620"/>
        <end position="624"/>
    </location>
    <ligand>
        <name>AMP</name>
        <dbReference type="ChEBI" id="CHEBI:456215"/>
    </ligand>
</feature>
<feature type="binding site" evidence="5">
    <location>
        <position position="624"/>
    </location>
    <ligand>
        <name>Zn(2+)</name>
        <dbReference type="ChEBI" id="CHEBI:29105"/>
        <label>1</label>
    </ligand>
</feature>
<dbReference type="InterPro" id="IPR023088">
    <property type="entry name" value="PDEase"/>
</dbReference>
<dbReference type="InterPro" id="IPR002073">
    <property type="entry name" value="PDEase_catalytic_dom"/>
</dbReference>
<dbReference type="GO" id="GO:0004114">
    <property type="term" value="F:3',5'-cyclic-nucleotide phosphodiesterase activity"/>
    <property type="evidence" value="ECO:0007669"/>
    <property type="project" value="InterPro"/>
</dbReference>
<protein>
    <recommendedName>
        <fullName evidence="6">Phosphodiesterase</fullName>
        <ecNumber evidence="6">3.1.4.-</ecNumber>
    </recommendedName>
</protein>
<organism evidence="9 10">
    <name type="scientific">Symbiochloris irregularis</name>
    <dbReference type="NCBI Taxonomy" id="706552"/>
    <lineage>
        <taxon>Eukaryota</taxon>
        <taxon>Viridiplantae</taxon>
        <taxon>Chlorophyta</taxon>
        <taxon>core chlorophytes</taxon>
        <taxon>Trebouxiophyceae</taxon>
        <taxon>Trebouxiales</taxon>
        <taxon>Trebouxiaceae</taxon>
        <taxon>Symbiochloris</taxon>
    </lineage>
</organism>
<dbReference type="PRINTS" id="PR00387">
    <property type="entry name" value="PDIESTERASE1"/>
</dbReference>
<feature type="binding site" evidence="5">
    <location>
        <position position="664"/>
    </location>
    <ligand>
        <name>Zn(2+)</name>
        <dbReference type="ChEBI" id="CHEBI:29105"/>
        <label>1</label>
    </ligand>
</feature>
<evidence type="ECO:0000256" key="3">
    <source>
        <dbReference type="PIRSR" id="PIRSR623088-1"/>
    </source>
</evidence>
<dbReference type="PROSITE" id="PS00126">
    <property type="entry name" value="PDEASE_I_1"/>
    <property type="match status" value="1"/>
</dbReference>
<evidence type="ECO:0000256" key="4">
    <source>
        <dbReference type="PIRSR" id="PIRSR623088-2"/>
    </source>
</evidence>
<feature type="binding site" evidence="5">
    <location>
        <position position="663"/>
    </location>
    <ligand>
        <name>Zn(2+)</name>
        <dbReference type="ChEBI" id="CHEBI:29105"/>
        <label>1</label>
    </ligand>
</feature>
<feature type="binding site" evidence="4">
    <location>
        <position position="664"/>
    </location>
    <ligand>
        <name>AMP</name>
        <dbReference type="ChEBI" id="CHEBI:456215"/>
    </ligand>
</feature>
<feature type="binding site" evidence="5">
    <location>
        <position position="664"/>
    </location>
    <ligand>
        <name>Zn(2+)</name>
        <dbReference type="ChEBI" id="CHEBI:29105"/>
        <label>2</label>
    </ligand>
</feature>
<sequence>MAQAAQPTADSPPQPSVQDWDYGQFERMQTSGLAGVRTDPDHIWTLSSLSLLDGLAQPAWVSRRINEHTFLRYAIYMNKACRRRLGAANPPEAVLAAFEKLEPQTQDMIQSNLRSLQTRIVENGQQVLLQTNISQALSSAAVAVPPNITGCMSGQGISVRIGDKVERLVLGTLEREQDPNEVWGSAVSRYTPIHNFLFSAVGRLLYATSRAYDKLTASGMDMSNFTLADLLQSNGEPQTALAQAAIAAIITHRESHHRITLPSLHAEGSTRHTLYEMWPSRDPVDSLCPAIVVSAFDVTHLTETEHELDNAKLALQQNNDALQAQMQRMSDGKADLESERSTLQQQLKAALKLHLLPRGEAIVPMSPLDKIITILDTLLEGRQPTRREVMDMKAMLLRGGSNEDLRQPLNLEEQLQVTAGMTEDANRSLMNLLQDQNHAVTRMARSKLVLQPQEGGSNGRGPEKPSFFKALSRRGSIQLRTWFALPVRLPDAKQALWYPWDSSYHISSEKGRMGMERIESAKLTREASVPPAPPPSSSLPAALCRTLTPHVDRLLQESLSSWDFNMQELDEATGNHALSCYAFFVWQQSGLYECFTMLEDNWIKFLHKLEAGYDQGNPFHNHVHVAASLHMVDRLARQPQGLLASGVAEHLLLGTLYLSTIFHDYGHPGLTNEYLVKSRHPLAILYNDSAPLENHHAAASFQLMYDNGPVLTPKLGVDMKLLARSTVIELVIGTDMKQHFSLMSRLQGAIQDGAYTRARQVQAEGSSDACLLPLSPEHRLLACQAVVKCGDLGHWAMPSHLHQEWTARQQAEYHAQGDKERAAGMEVSPLMDRHKDKGSLASSQVGVFEVVVRPLFMAMTQVAPAAQAMLDRATKNYYWWRMQSNDPCCHPHRRSQS</sequence>
<keyword evidence="7" id="KW-0175">Coiled coil</keyword>
<accession>A0AAW1PJM2</accession>
<dbReference type="EMBL" id="JALJOQ010000025">
    <property type="protein sequence ID" value="KAK9808264.1"/>
    <property type="molecule type" value="Genomic_DNA"/>
</dbReference>
<comment type="cofactor">
    <cofactor evidence="6">
        <name>a divalent metal cation</name>
        <dbReference type="ChEBI" id="CHEBI:60240"/>
    </cofactor>
    <text evidence="6">Binds 2 divalent metal cations per subunit. Site 1 may preferentially bind zinc ions, while site 2 has a preference for magnesium and/or manganese ions.</text>
</comment>
<comment type="caution">
    <text evidence="9">The sequence shown here is derived from an EMBL/GenBank/DDBJ whole genome shotgun (WGS) entry which is preliminary data.</text>
</comment>
<name>A0AAW1PJM2_9CHLO</name>
<dbReference type="GO" id="GO:0046872">
    <property type="term" value="F:metal ion binding"/>
    <property type="evidence" value="ECO:0007669"/>
    <property type="project" value="UniProtKB-KW"/>
</dbReference>